<dbReference type="InterPro" id="IPR029063">
    <property type="entry name" value="SAM-dependent_MTases_sf"/>
</dbReference>
<protein>
    <submittedName>
        <fullName evidence="2">Uncharacterized protein LOC118269606</fullName>
    </submittedName>
</protein>
<evidence type="ECO:0000313" key="1">
    <source>
        <dbReference type="Proteomes" id="UP000829999"/>
    </source>
</evidence>
<gene>
    <name evidence="2" type="primary">LOC118269606</name>
</gene>
<dbReference type="RefSeq" id="XP_035440683.1">
    <property type="nucleotide sequence ID" value="XM_035584790.2"/>
</dbReference>
<evidence type="ECO:0000313" key="2">
    <source>
        <dbReference type="RefSeq" id="XP_035440683.1"/>
    </source>
</evidence>
<organism evidence="1 2">
    <name type="scientific">Spodoptera frugiperda</name>
    <name type="common">Fall armyworm</name>
    <dbReference type="NCBI Taxonomy" id="7108"/>
    <lineage>
        <taxon>Eukaryota</taxon>
        <taxon>Metazoa</taxon>
        <taxon>Ecdysozoa</taxon>
        <taxon>Arthropoda</taxon>
        <taxon>Hexapoda</taxon>
        <taxon>Insecta</taxon>
        <taxon>Pterygota</taxon>
        <taxon>Neoptera</taxon>
        <taxon>Endopterygota</taxon>
        <taxon>Lepidoptera</taxon>
        <taxon>Glossata</taxon>
        <taxon>Ditrysia</taxon>
        <taxon>Noctuoidea</taxon>
        <taxon>Noctuidae</taxon>
        <taxon>Amphipyrinae</taxon>
        <taxon>Spodoptera</taxon>
    </lineage>
</organism>
<dbReference type="OrthoDB" id="6375980at2759"/>
<name>A0A9R0D5B4_SPOFR</name>
<keyword evidence="1" id="KW-1185">Reference proteome</keyword>
<reference evidence="2" key="1">
    <citation type="submission" date="2025-08" db="UniProtKB">
        <authorList>
            <consortium name="RefSeq"/>
        </authorList>
    </citation>
    <scope>IDENTIFICATION</scope>
    <source>
        <tissue evidence="2">Whole larval tissue</tissue>
    </source>
</reference>
<accession>A0A9R0D5B4</accession>
<dbReference type="SUPFAM" id="SSF53335">
    <property type="entry name" value="S-adenosyl-L-methionine-dependent methyltransferases"/>
    <property type="match status" value="1"/>
</dbReference>
<dbReference type="GeneID" id="118269606"/>
<proteinExistence type="predicted"/>
<dbReference type="Proteomes" id="UP000829999">
    <property type="component" value="Chromosome 30"/>
</dbReference>
<dbReference type="AlphaFoldDB" id="A0A9R0D5B4"/>
<sequence length="209" mass="24146">MLLLTSAFCTMDIVADIRDLYKDNKWREIVARYHDHPERNKVLWVYPSEENFSFVKNCLAELRCDRIVSIGCGSGLLEWMIIQATGVPVSGIEVDGAWWSCKYAPPNFIPLHITSAEMDKETISIIQRNKNAALLFCYFNNRKAFDNYLKYYDGNVLIIIGPHEKPVHTDPKPFNDVTDTWTLYKSQEIRNSGDFIVVYEKTKSITHSI</sequence>